<evidence type="ECO:0000256" key="1">
    <source>
        <dbReference type="SAM" id="Phobius"/>
    </source>
</evidence>
<dbReference type="EMBL" id="LBTR01000001">
    <property type="protein sequence ID" value="KKQ46385.1"/>
    <property type="molecule type" value="Genomic_DNA"/>
</dbReference>
<comment type="caution">
    <text evidence="3">The sequence shown here is derived from an EMBL/GenBank/DDBJ whole genome shotgun (WGS) entry which is preliminary data.</text>
</comment>
<reference evidence="3 4" key="1">
    <citation type="journal article" date="2015" name="Nature">
        <title>rRNA introns, odd ribosomes, and small enigmatic genomes across a large radiation of phyla.</title>
        <authorList>
            <person name="Brown C.T."/>
            <person name="Hug L.A."/>
            <person name="Thomas B.C."/>
            <person name="Sharon I."/>
            <person name="Castelle C.J."/>
            <person name="Singh A."/>
            <person name="Wilkins M.J."/>
            <person name="Williams K.H."/>
            <person name="Banfield J.F."/>
        </authorList>
    </citation>
    <scope>NUCLEOTIDE SEQUENCE [LARGE SCALE GENOMIC DNA]</scope>
</reference>
<keyword evidence="1" id="KW-0472">Membrane</keyword>
<evidence type="ECO:0000313" key="4">
    <source>
        <dbReference type="Proteomes" id="UP000034603"/>
    </source>
</evidence>
<dbReference type="AlphaFoldDB" id="A0A0G0I5X9"/>
<evidence type="ECO:0000259" key="2">
    <source>
        <dbReference type="Pfam" id="PF18917"/>
    </source>
</evidence>
<dbReference type="InterPro" id="IPR043726">
    <property type="entry name" value="LiaI-LiaF-like_TM1"/>
</dbReference>
<feature type="transmembrane region" description="Helical" evidence="1">
    <location>
        <begin position="70"/>
        <end position="92"/>
    </location>
</feature>
<sequence>MTDSEKTQTKLFQAKNITWPIILILCGILLLFNNLGILSWDVWNVIFRFWPVLLILAGVEYILGNSLLGSLFSFLITIAVLLFIFAYSVSIISRPFDQYLRMTFPFWSNLKRNIPESRLRNLPFRCYPFEEDCQMYYRWN</sequence>
<accession>A0A0G0I5X9</accession>
<feature type="domain" description="LiaI-LiaF-like transmembrane region" evidence="2">
    <location>
        <begin position="17"/>
        <end position="60"/>
    </location>
</feature>
<dbReference type="Proteomes" id="UP000034603">
    <property type="component" value="Unassembled WGS sequence"/>
</dbReference>
<feature type="transmembrane region" description="Helical" evidence="1">
    <location>
        <begin position="17"/>
        <end position="38"/>
    </location>
</feature>
<gene>
    <name evidence="3" type="ORF">US62_C0001G0028</name>
</gene>
<proteinExistence type="predicted"/>
<dbReference type="Pfam" id="PF18917">
    <property type="entry name" value="LiaI-LiaF-like_TM1"/>
    <property type="match status" value="1"/>
</dbReference>
<evidence type="ECO:0000313" key="3">
    <source>
        <dbReference type="EMBL" id="KKQ46385.1"/>
    </source>
</evidence>
<protein>
    <recommendedName>
        <fullName evidence="2">LiaI-LiaF-like transmembrane region domain-containing protein</fullName>
    </recommendedName>
</protein>
<name>A0A0G0I5X9_9BACT</name>
<keyword evidence="1" id="KW-0812">Transmembrane</keyword>
<organism evidence="3 4">
    <name type="scientific">Candidatus Woesebacteria bacterium GW2011_GWA1_37_8</name>
    <dbReference type="NCBI Taxonomy" id="1618546"/>
    <lineage>
        <taxon>Bacteria</taxon>
        <taxon>Candidatus Woeseibacteriota</taxon>
    </lineage>
</organism>
<keyword evidence="1" id="KW-1133">Transmembrane helix</keyword>